<dbReference type="PATRIC" id="fig|1538.10.peg.891"/>
<organism evidence="1 2">
    <name type="scientific">Clostridium ljungdahlii</name>
    <dbReference type="NCBI Taxonomy" id="1538"/>
    <lineage>
        <taxon>Bacteria</taxon>
        <taxon>Bacillati</taxon>
        <taxon>Bacillota</taxon>
        <taxon>Clostridia</taxon>
        <taxon>Eubacteriales</taxon>
        <taxon>Clostridiaceae</taxon>
        <taxon>Clostridium</taxon>
    </lineage>
</organism>
<dbReference type="Proteomes" id="UP000077407">
    <property type="component" value="Unassembled WGS sequence"/>
</dbReference>
<proteinExistence type="predicted"/>
<dbReference type="EMBL" id="LITT01000003">
    <property type="protein sequence ID" value="OAA91995.1"/>
    <property type="molecule type" value="Genomic_DNA"/>
</dbReference>
<comment type="caution">
    <text evidence="1">The sequence shown here is derived from an EMBL/GenBank/DDBJ whole genome shotgun (WGS) entry which is preliminary data.</text>
</comment>
<dbReference type="OrthoDB" id="1681497at2"/>
<name>A0A162J8W1_9CLOT</name>
<protein>
    <submittedName>
        <fullName evidence="1">Uncharacterized protein</fullName>
    </submittedName>
</protein>
<dbReference type="RefSeq" id="WP_063554023.1">
    <property type="nucleotide sequence ID" value="NZ_LITT01000003.1"/>
</dbReference>
<gene>
    <name evidence="1" type="ORF">WY13_00397</name>
</gene>
<sequence>METDIDFNSLITSIETCCLRKENCGGTCDTSNCIIGYCKKDLLACLKSNEQFLENEIENIPLFDTKVFDESSIIDTVGFILNQCKNCNAYHDEDCIINILRSACEVILFGNPKDYSGSVLLYLNDIKLDNSEIADKIHESYLSHKNISSSDS</sequence>
<reference evidence="1 2" key="1">
    <citation type="journal article" date="2015" name="Biotechnol. Bioeng.">
        <title>Genome sequence and phenotypic characterization of Caulobacter segnis.</title>
        <authorList>
            <person name="Patel S."/>
            <person name="Fletcher B."/>
            <person name="Scott D.C."/>
            <person name="Ely B."/>
        </authorList>
    </citation>
    <scope>NUCLEOTIDE SEQUENCE [LARGE SCALE GENOMIC DNA]</scope>
    <source>
        <strain evidence="1 2">ERI-2</strain>
    </source>
</reference>
<evidence type="ECO:0000313" key="2">
    <source>
        <dbReference type="Proteomes" id="UP000077407"/>
    </source>
</evidence>
<evidence type="ECO:0000313" key="1">
    <source>
        <dbReference type="EMBL" id="OAA91995.1"/>
    </source>
</evidence>
<accession>A0A162J8W1</accession>
<dbReference type="AlphaFoldDB" id="A0A162J8W1"/>